<comment type="function">
    <text evidence="14">A component of desmosome cell-cell junctions which are required for positive regulation of cellular adhesion. Involved in the interaction of plaque proteins and intermediate filaments mediating cell-cell adhesion.</text>
</comment>
<dbReference type="GO" id="GO:0007156">
    <property type="term" value="P:homophilic cell adhesion via plasma membrane adhesion molecules"/>
    <property type="evidence" value="ECO:0007669"/>
    <property type="project" value="InterPro"/>
</dbReference>
<feature type="domain" description="Cadherin" evidence="17">
    <location>
        <begin position="1"/>
        <end position="94"/>
    </location>
</feature>
<reference evidence="18" key="4">
    <citation type="submission" date="2025-09" db="UniProtKB">
        <authorList>
            <consortium name="Ensembl"/>
        </authorList>
    </citation>
    <scope>IDENTIFICATION</scope>
</reference>
<evidence type="ECO:0000256" key="15">
    <source>
        <dbReference type="SAM" id="MobiDB-lite"/>
    </source>
</evidence>
<evidence type="ECO:0000256" key="2">
    <source>
        <dbReference type="ARBA" id="ARBA00022475"/>
    </source>
</evidence>
<feature type="domain" description="Cadherin" evidence="17">
    <location>
        <begin position="95"/>
        <end position="239"/>
    </location>
</feature>
<dbReference type="Ensembl" id="ENSAMXT00000002474.2">
    <property type="protein sequence ID" value="ENSAMXP00000002474.2"/>
    <property type="gene ID" value="ENSAMXG00000002421.2"/>
</dbReference>
<keyword evidence="11" id="KW-0325">Glycoprotein</keyword>
<evidence type="ECO:0000256" key="11">
    <source>
        <dbReference type="ARBA" id="ARBA00023180"/>
    </source>
</evidence>
<dbReference type="PANTHER" id="PTHR24025:SF32">
    <property type="entry name" value="DESMOGLEIN-2"/>
    <property type="match status" value="1"/>
</dbReference>
<dbReference type="PANTHER" id="PTHR24025">
    <property type="entry name" value="DESMOGLEIN FAMILY MEMBER"/>
    <property type="match status" value="1"/>
</dbReference>
<dbReference type="SMART" id="SM00112">
    <property type="entry name" value="CA"/>
    <property type="match status" value="3"/>
</dbReference>
<proteinExistence type="predicted"/>
<dbReference type="GeneTree" id="ENSGT01030000234624"/>
<dbReference type="HOGENOM" id="CLU_005284_0_2_1"/>
<evidence type="ECO:0000256" key="4">
    <source>
        <dbReference type="ARBA" id="ARBA00022723"/>
    </source>
</evidence>
<dbReference type="InterPro" id="IPR015919">
    <property type="entry name" value="Cadherin-like_sf"/>
</dbReference>
<evidence type="ECO:0000259" key="17">
    <source>
        <dbReference type="PROSITE" id="PS50268"/>
    </source>
</evidence>
<evidence type="ECO:0000256" key="16">
    <source>
        <dbReference type="SAM" id="Phobius"/>
    </source>
</evidence>
<feature type="domain" description="Cadherin" evidence="17">
    <location>
        <begin position="236"/>
        <end position="347"/>
    </location>
</feature>
<sequence length="1233" mass="135916">MQIKAEDADEPGTSHTKIAYSIVKQIPEESGPMFSINRDTGKLYVKQHTLDRETLDSYTLIVQGVDMDGAPNGNTGTGTVQIKVLDINDNVPTLEQDEYTGYVDEGAADVVVMRIKALDKDLENTENWLAHFEIIEGNEDGVFSIETDPKTNEGLLKLVKPVDYEKVKQLNLGLVISNVAPFANGTEKSLDSDKQMGGTGSGLRPEKPDKRPLTQEGKRYSVKVFVNNLSDGIFFSPSVKLFSVSEDPEKIKVPEIIGSFPAIDGDTEQIAKNIRYAKGYDPDNWLSINEQTSEIKLVKTPDRESTFLVNCTYFAKIICITQDVPPKTATGTIALQVEDSNDHCPKLTSTYQSVCSDTKIINVTAFDEDVNPNGEPYKFVLIEEETRGKWEIVPVNGTTVSFHAQELLWPGFYELTVEIFDVKGLGCEDRQKLQVEVCTCDEDDACVAALRAAKSRVSSVKVGVPAIGLLVAGMALLMLVPMLLLFCQCGAVNEFMELPFDTKEHLISYHTEGKGEDKEVPILSFSEQQTKSVAGNPGSNVSTMLSHGRGQVMGIGTMFEYQNNTLSCERHRSHTCSSLFRHEVQDTYGEIALPDNYLRDYFIQKVRYGAGNPPLTDSLLVYDHEGQDSPVGSLGCCSLLESSNSLAFLNDLGPKFMALAEICSAPEPCSPLSEDKINGNVLDTNITSVDHDSKPVTPLQDQDKADTEALNNNLDNLSTMHTNQIQLVQQNQPLYYLVEHQVPTTVILAERPAYGAYLINGSAATGGLNLSIPESPTLSTVWLQGNQSQFQHHELPGSEKVVLVQNECNETPTLLSQAHTNNMVQGIDSGLIQDCSTLDPGSPTQAQAELQIQDSSLKFSEETGSENVFMLRHDIVNLSKPEDALEELNITDELVPPHGKGQENMVKFLKDDTKSMAQNIAPFELNGMPSSLPDILQARPTTEEVLAKANVIQKELEQTLLIARPPESAANIVSENDDLSGKETDDLASKILKDSLEEPNPTVRDAASALPPDTELNENEQDKMPVYEFPTSTSSVFSTETVKETVLDTHVPSVVQLIRKDATLTECSIKLNKTDKINANDSVEFAVIENTSSLMTQEVIPEQSLTHELEKEREFVDSQPVMEDLTVTEETDLIYASEQELAVDFGTTVETPQDISVVNLMVDREVGAAIDFQATSLTKEIKRDLHPQNLEDIKKNEHGLHEVNQNVSQLEEEEVSVSVLNMHFGVTKEVRTE</sequence>
<evidence type="ECO:0000256" key="12">
    <source>
        <dbReference type="PROSITE-ProRule" id="PRU00043"/>
    </source>
</evidence>
<dbReference type="InParanoid" id="W5K4G3"/>
<dbReference type="FunFam" id="2.60.40.60:FF:000068">
    <property type="entry name" value="Desmoglein 1"/>
    <property type="match status" value="1"/>
</dbReference>
<dbReference type="GO" id="GO:0045216">
    <property type="term" value="P:cell-cell junction organization"/>
    <property type="evidence" value="ECO:0007669"/>
    <property type="project" value="UniProtKB-ARBA"/>
</dbReference>
<evidence type="ECO:0000256" key="8">
    <source>
        <dbReference type="ARBA" id="ARBA00022949"/>
    </source>
</evidence>
<dbReference type="FunFam" id="2.60.40.60:FF:000031">
    <property type="entry name" value="Cadherin 3"/>
    <property type="match status" value="1"/>
</dbReference>
<dbReference type="FunFam" id="2.60.40.60:FF:000019">
    <property type="entry name" value="Cadherin 2"/>
    <property type="match status" value="1"/>
</dbReference>
<comment type="subcellular location">
    <subcellularLocation>
        <location evidence="1">Cell junction</location>
        <location evidence="1">Desmosome</location>
    </subcellularLocation>
    <subcellularLocation>
        <location evidence="13">Cell membrane</location>
        <topology evidence="13">Single-pass type I membrane protein</topology>
    </subcellularLocation>
</comment>
<keyword evidence="7 13" id="KW-0130">Cell adhesion</keyword>
<dbReference type="SUPFAM" id="SSF49313">
    <property type="entry name" value="Cadherin-like"/>
    <property type="match status" value="4"/>
</dbReference>
<dbReference type="Gene3D" id="2.60.40.60">
    <property type="entry name" value="Cadherins"/>
    <property type="match status" value="4"/>
</dbReference>
<feature type="region of interest" description="Disordered" evidence="15">
    <location>
        <begin position="187"/>
        <end position="214"/>
    </location>
</feature>
<dbReference type="GO" id="GO:0002009">
    <property type="term" value="P:morphogenesis of an epithelium"/>
    <property type="evidence" value="ECO:0007669"/>
    <property type="project" value="UniProtKB-ARBA"/>
</dbReference>
<reference evidence="18" key="3">
    <citation type="submission" date="2025-08" db="UniProtKB">
        <authorList>
            <consortium name="Ensembl"/>
        </authorList>
    </citation>
    <scope>IDENTIFICATION</scope>
</reference>
<feature type="compositionally biased region" description="Basic and acidic residues" evidence="15">
    <location>
        <begin position="204"/>
        <end position="214"/>
    </location>
</feature>
<dbReference type="Bgee" id="ENSAMXG00000002421">
    <property type="expression patterns" value="Expressed in zone of skin and 5 other cell types or tissues"/>
</dbReference>
<feature type="region of interest" description="Disordered" evidence="15">
    <location>
        <begin position="993"/>
        <end position="1017"/>
    </location>
</feature>
<dbReference type="CDD" id="cd11304">
    <property type="entry name" value="Cadherin_repeat"/>
    <property type="match status" value="3"/>
</dbReference>
<keyword evidence="8" id="KW-0965">Cell junction</keyword>
<dbReference type="GO" id="GO:0005886">
    <property type="term" value="C:plasma membrane"/>
    <property type="evidence" value="ECO:0007669"/>
    <property type="project" value="UniProtKB-SubCell"/>
</dbReference>
<evidence type="ECO:0000256" key="1">
    <source>
        <dbReference type="ARBA" id="ARBA00004568"/>
    </source>
</evidence>
<dbReference type="eggNOG" id="KOG3594">
    <property type="taxonomic scope" value="Eukaryota"/>
</dbReference>
<dbReference type="InterPro" id="IPR002126">
    <property type="entry name" value="Cadherin-like_dom"/>
</dbReference>
<evidence type="ECO:0000256" key="13">
    <source>
        <dbReference type="RuleBase" id="RU003318"/>
    </source>
</evidence>
<reference evidence="19" key="1">
    <citation type="submission" date="2013-03" db="EMBL/GenBank/DDBJ databases">
        <authorList>
            <person name="Jeffery W."/>
            <person name="Warren W."/>
            <person name="Wilson R.K."/>
        </authorList>
    </citation>
    <scope>NUCLEOTIDE SEQUENCE</scope>
    <source>
        <strain evidence="19">female</strain>
    </source>
</reference>
<evidence type="ECO:0000256" key="9">
    <source>
        <dbReference type="ARBA" id="ARBA00022989"/>
    </source>
</evidence>
<dbReference type="GO" id="GO:0005509">
    <property type="term" value="F:calcium ion binding"/>
    <property type="evidence" value="ECO:0007669"/>
    <property type="project" value="UniProtKB-UniRule"/>
</dbReference>
<dbReference type="GO" id="GO:0030057">
    <property type="term" value="C:desmosome"/>
    <property type="evidence" value="ECO:0007669"/>
    <property type="project" value="UniProtKB-SubCell"/>
</dbReference>
<dbReference type="InterPro" id="IPR000233">
    <property type="entry name" value="Cadherin_Y-type_LIR"/>
</dbReference>
<reference evidence="19" key="2">
    <citation type="journal article" date="2014" name="Nat. Commun.">
        <title>The cavefish genome reveals candidate genes for eye loss.</title>
        <authorList>
            <person name="McGaugh S.E."/>
            <person name="Gross J.B."/>
            <person name="Aken B."/>
            <person name="Blin M."/>
            <person name="Borowsky R."/>
            <person name="Chalopin D."/>
            <person name="Hinaux H."/>
            <person name="Jeffery W.R."/>
            <person name="Keene A."/>
            <person name="Ma L."/>
            <person name="Minx P."/>
            <person name="Murphy D."/>
            <person name="O'Quin K.E."/>
            <person name="Retaux S."/>
            <person name="Rohner N."/>
            <person name="Searle S.M."/>
            <person name="Stahl B.A."/>
            <person name="Tabin C."/>
            <person name="Volff J.N."/>
            <person name="Yoshizawa M."/>
            <person name="Warren W.C."/>
        </authorList>
    </citation>
    <scope>NUCLEOTIDE SEQUENCE [LARGE SCALE GENOMIC DNA]</scope>
    <source>
        <strain evidence="19">female</strain>
    </source>
</reference>
<keyword evidence="5" id="KW-0677">Repeat</keyword>
<keyword evidence="2" id="KW-1003">Cell membrane</keyword>
<dbReference type="InterPro" id="IPR027397">
    <property type="entry name" value="Catenin-bd_sf"/>
</dbReference>
<dbReference type="Pfam" id="PF01049">
    <property type="entry name" value="CADH_Y-type_LIR"/>
    <property type="match status" value="1"/>
</dbReference>
<dbReference type="AlphaFoldDB" id="W5K4G3"/>
<feature type="transmembrane region" description="Helical" evidence="16">
    <location>
        <begin position="462"/>
        <end position="486"/>
    </location>
</feature>
<keyword evidence="9 16" id="KW-1133">Transmembrane helix</keyword>
<keyword evidence="3 13" id="KW-0812">Transmembrane</keyword>
<keyword evidence="19" id="KW-1185">Reference proteome</keyword>
<dbReference type="Pfam" id="PF00028">
    <property type="entry name" value="Cadherin"/>
    <property type="match status" value="2"/>
</dbReference>
<dbReference type="FunFam" id="2.60.40.60:FF:000074">
    <property type="entry name" value="Desmoglein 4"/>
    <property type="match status" value="1"/>
</dbReference>
<keyword evidence="4" id="KW-0479">Metal-binding</keyword>
<protein>
    <submittedName>
        <fullName evidence="18">Si:ch73-74h11.1</fullName>
    </submittedName>
</protein>
<dbReference type="PROSITE" id="PS50268">
    <property type="entry name" value="CADHERIN_2"/>
    <property type="match status" value="3"/>
</dbReference>
<keyword evidence="6 12" id="KW-0106">Calcium</keyword>
<evidence type="ECO:0000313" key="18">
    <source>
        <dbReference type="Ensembl" id="ENSAMXP00000002474.2"/>
    </source>
</evidence>
<dbReference type="STRING" id="7994.ENSAMXP00000002474"/>
<evidence type="ECO:0000256" key="10">
    <source>
        <dbReference type="ARBA" id="ARBA00023136"/>
    </source>
</evidence>
<evidence type="ECO:0000256" key="6">
    <source>
        <dbReference type="ARBA" id="ARBA00022837"/>
    </source>
</evidence>
<dbReference type="PROSITE" id="PS00232">
    <property type="entry name" value="CADHERIN_1"/>
    <property type="match status" value="2"/>
</dbReference>
<evidence type="ECO:0000256" key="3">
    <source>
        <dbReference type="ARBA" id="ARBA00022692"/>
    </source>
</evidence>
<evidence type="ECO:0000256" key="5">
    <source>
        <dbReference type="ARBA" id="ARBA00022737"/>
    </source>
</evidence>
<keyword evidence="10 16" id="KW-0472">Membrane</keyword>
<evidence type="ECO:0000256" key="14">
    <source>
        <dbReference type="RuleBase" id="RU004358"/>
    </source>
</evidence>
<evidence type="ECO:0000313" key="19">
    <source>
        <dbReference type="Proteomes" id="UP000018467"/>
    </source>
</evidence>
<dbReference type="PRINTS" id="PR00205">
    <property type="entry name" value="CADHERIN"/>
</dbReference>
<evidence type="ECO:0000256" key="7">
    <source>
        <dbReference type="ARBA" id="ARBA00022889"/>
    </source>
</evidence>
<dbReference type="PRINTS" id="PR01818">
    <property type="entry name" value="DESMOCADHERN"/>
</dbReference>
<name>W5K4G3_ASTMX</name>
<accession>W5K4G3</accession>
<dbReference type="InterPro" id="IPR009122">
    <property type="entry name" value="Desmosomal_cadherin"/>
</dbReference>
<dbReference type="InterPro" id="IPR050971">
    <property type="entry name" value="Cadherin-domain_protein"/>
</dbReference>
<dbReference type="InterPro" id="IPR020894">
    <property type="entry name" value="Cadherin_CS"/>
</dbReference>
<organism evidence="18 19">
    <name type="scientific">Astyanax mexicanus</name>
    <name type="common">Blind cave fish</name>
    <name type="synonym">Astyanax fasciatus mexicanus</name>
    <dbReference type="NCBI Taxonomy" id="7994"/>
    <lineage>
        <taxon>Eukaryota</taxon>
        <taxon>Metazoa</taxon>
        <taxon>Chordata</taxon>
        <taxon>Craniata</taxon>
        <taxon>Vertebrata</taxon>
        <taxon>Euteleostomi</taxon>
        <taxon>Actinopterygii</taxon>
        <taxon>Neopterygii</taxon>
        <taxon>Teleostei</taxon>
        <taxon>Ostariophysi</taxon>
        <taxon>Characiformes</taxon>
        <taxon>Characoidei</taxon>
        <taxon>Acestrorhamphidae</taxon>
        <taxon>Acestrorhamphinae</taxon>
        <taxon>Astyanax</taxon>
    </lineage>
</organism>
<dbReference type="Proteomes" id="UP000018467">
    <property type="component" value="Unassembled WGS sequence"/>
</dbReference>
<dbReference type="Gene3D" id="4.10.900.10">
    <property type="entry name" value="TCF3-CBD (Catenin binding domain)"/>
    <property type="match status" value="1"/>
</dbReference>